<dbReference type="Proteomes" id="UP000027602">
    <property type="component" value="Chromosome"/>
</dbReference>
<protein>
    <recommendedName>
        <fullName evidence="5">NgoFVII family restriction endonuclease</fullName>
    </recommendedName>
</protein>
<reference evidence="3 4" key="1">
    <citation type="journal article" date="2015" name="BMC Genomics">
        <title>Transcriptome analysis of thermophilic methylotrophic Bacillus methanolicus MGA3 using RNA-sequencing provides detailed insights into its previously uncharted transcriptional landscape.</title>
        <authorList>
            <person name="Irla M."/>
            <person name="Neshat A."/>
            <person name="Brautaset T."/>
            <person name="Ruckert C."/>
            <person name="Kalinowski J."/>
            <person name="Wendisch V.F."/>
        </authorList>
    </citation>
    <scope>NUCLEOTIDE SEQUENCE [LARGE SCALE GENOMIC DNA]</scope>
    <source>
        <strain evidence="4">MGA3 / ATCC 53907</strain>
    </source>
</reference>
<keyword evidence="4" id="KW-1185">Reference proteome</keyword>
<dbReference type="RefSeq" id="WP_003348897.1">
    <property type="nucleotide sequence ID" value="NZ_ADWW01000004.1"/>
</dbReference>
<evidence type="ECO:0000256" key="1">
    <source>
        <dbReference type="ARBA" id="ARBA00009108"/>
    </source>
</evidence>
<dbReference type="OrthoDB" id="2439649at2"/>
<dbReference type="AlphaFoldDB" id="I3DZ22"/>
<dbReference type="eggNOG" id="COG3879">
    <property type="taxonomic scope" value="Bacteria"/>
</dbReference>
<evidence type="ECO:0000313" key="3">
    <source>
        <dbReference type="EMBL" id="AIE59566.1"/>
    </source>
</evidence>
<keyword evidence="2" id="KW-0175">Coiled coil</keyword>
<dbReference type="PANTHER" id="PTHR37313">
    <property type="entry name" value="UPF0749 PROTEIN RV1825"/>
    <property type="match status" value="1"/>
</dbReference>
<proteinExistence type="inferred from homology"/>
<organism evidence="3 4">
    <name type="scientific">Bacillus methanolicus (strain MGA3 / ATCC 53907)</name>
    <dbReference type="NCBI Taxonomy" id="796606"/>
    <lineage>
        <taxon>Bacteria</taxon>
        <taxon>Bacillati</taxon>
        <taxon>Bacillota</taxon>
        <taxon>Bacilli</taxon>
        <taxon>Bacillales</taxon>
        <taxon>Bacillaceae</taxon>
        <taxon>Bacillus</taxon>
    </lineage>
</organism>
<dbReference type="EMBL" id="CP007739">
    <property type="protein sequence ID" value="AIE59566.1"/>
    <property type="molecule type" value="Genomic_DNA"/>
</dbReference>
<dbReference type="STRING" id="796606.BMMGA3_05690"/>
<dbReference type="Gene3D" id="3.30.70.1880">
    <property type="entry name" value="Protein of unknown function DUF881"/>
    <property type="match status" value="1"/>
</dbReference>
<dbReference type="KEGG" id="bmet:BMMGA3_05690"/>
<evidence type="ECO:0000256" key="2">
    <source>
        <dbReference type="SAM" id="Coils"/>
    </source>
</evidence>
<comment type="similarity">
    <text evidence="1">Belongs to the UPF0749 family.</text>
</comment>
<feature type="coiled-coil region" evidence="2">
    <location>
        <begin position="52"/>
        <end position="91"/>
    </location>
</feature>
<accession>I3DZ22</accession>
<evidence type="ECO:0000313" key="4">
    <source>
        <dbReference type="Proteomes" id="UP000027602"/>
    </source>
</evidence>
<dbReference type="PANTHER" id="PTHR37313:SF2">
    <property type="entry name" value="UPF0749 PROTEIN YLXX"/>
    <property type="match status" value="1"/>
</dbReference>
<sequence>MDKRKMINFTLIMMVIGFMLAVQFQTVKEPVTRDTRGTWQLREDLLKEKELSSKLIQEIRSNEEKLDKYETERDQSKEQVLRETLEELKREAGMTEITGPGIKLRIEPVYEELMLGKTVSSISPELLKRLVNELNMNDALHISIDGQRIINTTVIRDVNRETKIDRHSLNKLPIEVLVITENMKTAEKLYNRMKVSKSVEEFFIDNLRIVVSPPEKEITIPAYNDSIHIRYMKAVRPDEGGKS</sequence>
<evidence type="ECO:0008006" key="5">
    <source>
        <dbReference type="Google" id="ProtNLM"/>
    </source>
</evidence>
<dbReference type="Pfam" id="PF05949">
    <property type="entry name" value="DUF881"/>
    <property type="match status" value="1"/>
</dbReference>
<name>I3DZ22_BACMM</name>
<dbReference type="HOGENOM" id="CLU_040273_3_0_9"/>
<gene>
    <name evidence="3" type="ORF">BMMGA3_05690</name>
</gene>
<dbReference type="InterPro" id="IPR010273">
    <property type="entry name" value="DUF881"/>
</dbReference>